<dbReference type="InterPro" id="IPR002172">
    <property type="entry name" value="LDrepeatLR_classA_rpt"/>
</dbReference>
<keyword evidence="1 2" id="KW-1015">Disulfide bond</keyword>
<dbReference type="InterPro" id="IPR009003">
    <property type="entry name" value="Peptidase_S1_PA"/>
</dbReference>
<reference evidence="5" key="1">
    <citation type="journal article" date="2017" name="Front. Cell. Infect. Microbiol.">
        <title>The Distinct Transcriptional Response of the Midgut of Amblyomma sculptum and Amblyomma aureolatum Ticks to Rickettsia rickettsii Correlates to Their Differences in Susceptibility to Infection.</title>
        <authorList>
            <person name="Martins L.A."/>
            <person name="Galletti M.F.B.M."/>
            <person name="Ribeiro J.M."/>
            <person name="Fujita A."/>
            <person name="Costa F.B."/>
            <person name="Labruna M.B."/>
            <person name="Daffre S."/>
            <person name="Fogaca A.C."/>
        </authorList>
    </citation>
    <scope>NUCLEOTIDE SEQUENCE</scope>
</reference>
<evidence type="ECO:0000256" key="3">
    <source>
        <dbReference type="SAM" id="SignalP"/>
    </source>
</evidence>
<evidence type="ECO:0000313" key="5">
    <source>
        <dbReference type="EMBL" id="JAT91899.1"/>
    </source>
</evidence>
<dbReference type="InterPro" id="IPR035914">
    <property type="entry name" value="Sperma_CUB_dom_sf"/>
</dbReference>
<evidence type="ECO:0000256" key="1">
    <source>
        <dbReference type="ARBA" id="ARBA00023157"/>
    </source>
</evidence>
<organism evidence="5">
    <name type="scientific">Amblyomma aureolatum</name>
    <dbReference type="NCBI Taxonomy" id="187763"/>
    <lineage>
        <taxon>Eukaryota</taxon>
        <taxon>Metazoa</taxon>
        <taxon>Ecdysozoa</taxon>
        <taxon>Arthropoda</taxon>
        <taxon>Chelicerata</taxon>
        <taxon>Arachnida</taxon>
        <taxon>Acari</taxon>
        <taxon>Parasitiformes</taxon>
        <taxon>Ixodida</taxon>
        <taxon>Ixodoidea</taxon>
        <taxon>Ixodidae</taxon>
        <taxon>Amblyomminae</taxon>
        <taxon>Amblyomma</taxon>
    </lineage>
</organism>
<dbReference type="SUPFAM" id="SSF49854">
    <property type="entry name" value="Spermadhesin, CUB domain"/>
    <property type="match status" value="1"/>
</dbReference>
<dbReference type="PANTHER" id="PTHR24652">
    <property type="entry name" value="LOW-DENSITY LIPOPROTEIN RECEPTOR CLASS A DOMAIN-CONTAINING PROTEIN 2"/>
    <property type="match status" value="1"/>
</dbReference>
<dbReference type="GO" id="GO:0006508">
    <property type="term" value="P:proteolysis"/>
    <property type="evidence" value="ECO:0007669"/>
    <property type="project" value="UniProtKB-KW"/>
</dbReference>
<dbReference type="SUPFAM" id="SSF57424">
    <property type="entry name" value="LDL receptor-like module"/>
    <property type="match status" value="1"/>
</dbReference>
<dbReference type="InterPro" id="IPR036055">
    <property type="entry name" value="LDL_receptor-like_sf"/>
</dbReference>
<keyword evidence="5" id="KW-0378">Hydrolase</keyword>
<dbReference type="InterPro" id="IPR000859">
    <property type="entry name" value="CUB_dom"/>
</dbReference>
<feature type="disulfide bond" evidence="2">
    <location>
        <begin position="160"/>
        <end position="178"/>
    </location>
</feature>
<dbReference type="InterPro" id="IPR023415">
    <property type="entry name" value="LDLR_class-A_CS"/>
</dbReference>
<proteinExistence type="evidence at transcript level"/>
<dbReference type="InterPro" id="IPR042333">
    <property type="entry name" value="LRAD2/Mig-13-like"/>
</dbReference>
<feature type="signal peptide" evidence="3">
    <location>
        <begin position="1"/>
        <end position="20"/>
    </location>
</feature>
<dbReference type="EMBL" id="GFAC01007289">
    <property type="protein sequence ID" value="JAT91899.1"/>
    <property type="molecule type" value="mRNA"/>
</dbReference>
<dbReference type="SMART" id="SM00192">
    <property type="entry name" value="LDLa"/>
    <property type="match status" value="1"/>
</dbReference>
<name>A0A1E1WXZ7_9ACAR</name>
<dbReference type="Gene3D" id="2.60.120.290">
    <property type="entry name" value="Spermadhesin, CUB domain"/>
    <property type="match status" value="1"/>
</dbReference>
<dbReference type="SUPFAM" id="SSF50494">
    <property type="entry name" value="Trypsin-like serine proteases"/>
    <property type="match status" value="1"/>
</dbReference>
<dbReference type="AlphaFoldDB" id="A0A1E1WXZ7"/>
<dbReference type="GO" id="GO:0008233">
    <property type="term" value="F:peptidase activity"/>
    <property type="evidence" value="ECO:0007669"/>
    <property type="project" value="UniProtKB-KW"/>
</dbReference>
<protein>
    <submittedName>
        <fullName evidence="5">Putative serine protease</fullName>
    </submittedName>
</protein>
<dbReference type="Pfam" id="PF00057">
    <property type="entry name" value="Ldl_recept_a"/>
    <property type="match status" value="1"/>
</dbReference>
<comment type="caution">
    <text evidence="2">Lacks conserved residue(s) required for the propagation of feature annotation.</text>
</comment>
<accession>A0A1E1WXZ7</accession>
<evidence type="ECO:0000259" key="4">
    <source>
        <dbReference type="PROSITE" id="PS01180"/>
    </source>
</evidence>
<dbReference type="PANTHER" id="PTHR24652:SF69">
    <property type="entry name" value="CUB DOMAIN-CONTAINING PROTEIN"/>
    <property type="match status" value="1"/>
</dbReference>
<keyword evidence="3" id="KW-0732">Signal</keyword>
<keyword evidence="5" id="KW-0645">Protease</keyword>
<evidence type="ECO:0000256" key="2">
    <source>
        <dbReference type="PROSITE-ProRule" id="PRU00124"/>
    </source>
</evidence>
<feature type="disulfide bond" evidence="2">
    <location>
        <begin position="172"/>
        <end position="187"/>
    </location>
</feature>
<feature type="chain" id="PRO_5009115719" evidence="3">
    <location>
        <begin position="21"/>
        <end position="235"/>
    </location>
</feature>
<dbReference type="CDD" id="cd00041">
    <property type="entry name" value="CUB"/>
    <property type="match status" value="1"/>
</dbReference>
<sequence length="235" mass="26139">MKALIVFIHAAIVSAWSASASIVYTVQNVTRSPYRNVTKGYVVSPEFGNGTSYPEGFYGSVTLIAWPPNKYIKLYFEEVDLDVNNYCGGDSLEIWEGRYVANKLAFFVCGWYRPRPWISVDNAVKIVFRSDFMLAGRGFRIRYEATPVSGLCNSKSEYQCMNRQCISISKKCDGVMDCTDASDEAHCPSGAVRAHASNANMVPCGTPVHRPVTEPEDRLVGGQEAVPHSWPWQVS</sequence>
<dbReference type="Gene3D" id="4.10.400.10">
    <property type="entry name" value="Low-density Lipoprotein Receptor"/>
    <property type="match status" value="1"/>
</dbReference>
<feature type="non-terminal residue" evidence="5">
    <location>
        <position position="235"/>
    </location>
</feature>
<dbReference type="Pfam" id="PF00431">
    <property type="entry name" value="CUB"/>
    <property type="match status" value="1"/>
</dbReference>
<dbReference type="PROSITE" id="PS50068">
    <property type="entry name" value="LDLRA_2"/>
    <property type="match status" value="1"/>
</dbReference>
<dbReference type="PROSITE" id="PS01209">
    <property type="entry name" value="LDLRA_1"/>
    <property type="match status" value="1"/>
</dbReference>
<dbReference type="PROSITE" id="PS01180">
    <property type="entry name" value="CUB"/>
    <property type="match status" value="1"/>
</dbReference>
<dbReference type="SMART" id="SM00042">
    <property type="entry name" value="CUB"/>
    <property type="match status" value="1"/>
</dbReference>
<feature type="domain" description="CUB" evidence="4">
    <location>
        <begin position="30"/>
        <end position="146"/>
    </location>
</feature>
<dbReference type="CDD" id="cd00112">
    <property type="entry name" value="LDLa"/>
    <property type="match status" value="1"/>
</dbReference>